<dbReference type="PROSITE" id="PS00134">
    <property type="entry name" value="TRYPSIN_HIS"/>
    <property type="match status" value="1"/>
</dbReference>
<feature type="compositionally biased region" description="Low complexity" evidence="1">
    <location>
        <begin position="425"/>
        <end position="447"/>
    </location>
</feature>
<dbReference type="InterPro" id="IPR043504">
    <property type="entry name" value="Peptidase_S1_PA_chymotrypsin"/>
</dbReference>
<keyword evidence="2" id="KW-1133">Transmembrane helix</keyword>
<dbReference type="InterPro" id="IPR009003">
    <property type="entry name" value="Peptidase_S1_PA"/>
</dbReference>
<evidence type="ECO:0000256" key="1">
    <source>
        <dbReference type="SAM" id="MobiDB-lite"/>
    </source>
</evidence>
<evidence type="ECO:0000313" key="3">
    <source>
        <dbReference type="EMBL" id="MBM7471972.1"/>
    </source>
</evidence>
<dbReference type="InterPro" id="IPR018114">
    <property type="entry name" value="TRYPSIN_HIS"/>
</dbReference>
<dbReference type="Pfam" id="PF13365">
    <property type="entry name" value="Trypsin_2"/>
    <property type="match status" value="1"/>
</dbReference>
<evidence type="ECO:0000256" key="2">
    <source>
        <dbReference type="SAM" id="Phobius"/>
    </source>
</evidence>
<keyword evidence="3" id="KW-0645">Protease</keyword>
<organism evidence="3 4">
    <name type="scientific">Subtercola frigoramans</name>
    <dbReference type="NCBI Taxonomy" id="120298"/>
    <lineage>
        <taxon>Bacteria</taxon>
        <taxon>Bacillati</taxon>
        <taxon>Actinomycetota</taxon>
        <taxon>Actinomycetes</taxon>
        <taxon>Micrococcales</taxon>
        <taxon>Microbacteriaceae</taxon>
        <taxon>Subtercola</taxon>
    </lineage>
</organism>
<dbReference type="PANTHER" id="PTHR43019">
    <property type="entry name" value="SERINE ENDOPROTEASE DEGS"/>
    <property type="match status" value="1"/>
</dbReference>
<accession>A0ABS2L4E8</accession>
<dbReference type="GO" id="GO:0006508">
    <property type="term" value="P:proteolysis"/>
    <property type="evidence" value="ECO:0007669"/>
    <property type="project" value="UniProtKB-KW"/>
</dbReference>
<dbReference type="EMBL" id="JAFBBU010000001">
    <property type="protein sequence ID" value="MBM7471972.1"/>
    <property type="molecule type" value="Genomic_DNA"/>
</dbReference>
<feature type="region of interest" description="Disordered" evidence="1">
    <location>
        <begin position="425"/>
        <end position="480"/>
    </location>
</feature>
<feature type="transmembrane region" description="Helical" evidence="2">
    <location>
        <begin position="21"/>
        <end position="39"/>
    </location>
</feature>
<sequence>MLTTRSHNGSVRGSNPRLARAIVGAVAICVATAMLWPAFGGTVAADAAVTAADLPQEQVAAIGEAGTVYLSGTWSGFVNFPRPDGSSAWSNEVDASFSCSGFIASSDGYVVTAGHCADPAEGRTSLVDQFLSDEVANGDITEADAQAYLAAGAEENWPVEGAQSGEPPVLAMKVYPAITITADDSQSFDAVLVDDRPIGQGDSALFKIDARSPLPVLLVSPNAPSTGQTVDAIGYPGNVSGLVSGNPEPTFAQGQVSGRQQTSGGPFTQIGVAMSPGMSGGPVVNTSGDVVGTVSFGPSSDTQQLNFATAPETISAILARNGVSNELSDLDALFRKGLNEYFTGHFHDAAADLGTVTTRDPANAIAQQYQTKAIASFPQENTTGWVVWVIIGAALFFIIVIVVVILLVVLLRSRRRKLADAPPVALAADPNAPAPASASAPASTPEQAPLPAPFAGPVPSGMTQPVPMDPAQGPSDQEVH</sequence>
<keyword evidence="3" id="KW-0378">Hydrolase</keyword>
<protein>
    <submittedName>
        <fullName evidence="3">S1-C subfamily serine protease</fullName>
    </submittedName>
</protein>
<dbReference type="PANTHER" id="PTHR43019:SF23">
    <property type="entry name" value="PROTEASE DO-LIKE 5, CHLOROPLASTIC"/>
    <property type="match status" value="1"/>
</dbReference>
<keyword evidence="4" id="KW-1185">Reference proteome</keyword>
<evidence type="ECO:0000313" key="4">
    <source>
        <dbReference type="Proteomes" id="UP000776164"/>
    </source>
</evidence>
<dbReference type="Proteomes" id="UP000776164">
    <property type="component" value="Unassembled WGS sequence"/>
</dbReference>
<name>A0ABS2L4E8_9MICO</name>
<dbReference type="RefSeq" id="WP_205108348.1">
    <property type="nucleotide sequence ID" value="NZ_BAAAHT010000013.1"/>
</dbReference>
<comment type="caution">
    <text evidence="3">The sequence shown here is derived from an EMBL/GenBank/DDBJ whole genome shotgun (WGS) entry which is preliminary data.</text>
</comment>
<feature type="transmembrane region" description="Helical" evidence="2">
    <location>
        <begin position="385"/>
        <end position="411"/>
    </location>
</feature>
<proteinExistence type="predicted"/>
<dbReference type="Gene3D" id="2.40.10.10">
    <property type="entry name" value="Trypsin-like serine proteases"/>
    <property type="match status" value="2"/>
</dbReference>
<gene>
    <name evidence="3" type="ORF">JOE66_001606</name>
</gene>
<dbReference type="GO" id="GO:0008233">
    <property type="term" value="F:peptidase activity"/>
    <property type="evidence" value="ECO:0007669"/>
    <property type="project" value="UniProtKB-KW"/>
</dbReference>
<dbReference type="SUPFAM" id="SSF50494">
    <property type="entry name" value="Trypsin-like serine proteases"/>
    <property type="match status" value="1"/>
</dbReference>
<reference evidence="3 4" key="1">
    <citation type="submission" date="2021-01" db="EMBL/GenBank/DDBJ databases">
        <title>Sequencing the genomes of 1000 actinobacteria strains.</title>
        <authorList>
            <person name="Klenk H.-P."/>
        </authorList>
    </citation>
    <scope>NUCLEOTIDE SEQUENCE [LARGE SCALE GENOMIC DNA]</scope>
    <source>
        <strain evidence="3 4">DSM 13057</strain>
    </source>
</reference>
<keyword evidence="2" id="KW-0472">Membrane</keyword>
<keyword evidence="2" id="KW-0812">Transmembrane</keyword>